<dbReference type="AlphaFoldDB" id="A0A1M5NHR4"/>
<keyword evidence="1" id="KW-0472">Membrane</keyword>
<protein>
    <submittedName>
        <fullName evidence="2">Uncharacterized protein</fullName>
    </submittedName>
</protein>
<evidence type="ECO:0000313" key="2">
    <source>
        <dbReference type="EMBL" id="SHG89007.1"/>
    </source>
</evidence>
<feature type="transmembrane region" description="Helical" evidence="1">
    <location>
        <begin position="12"/>
        <end position="29"/>
    </location>
</feature>
<sequence>MWQMILERLPSTLGWFYIILSFLLPFLVYKVNQNLHKNGDPPWKKEG</sequence>
<organism evidence="2 3">
    <name type="scientific">Ornithinibacillus halophilus</name>
    <dbReference type="NCBI Taxonomy" id="930117"/>
    <lineage>
        <taxon>Bacteria</taxon>
        <taxon>Bacillati</taxon>
        <taxon>Bacillota</taxon>
        <taxon>Bacilli</taxon>
        <taxon>Bacillales</taxon>
        <taxon>Bacillaceae</taxon>
        <taxon>Ornithinibacillus</taxon>
    </lineage>
</organism>
<accession>A0A1M5NHR4</accession>
<reference evidence="2 3" key="1">
    <citation type="submission" date="2016-11" db="EMBL/GenBank/DDBJ databases">
        <authorList>
            <person name="Jaros S."/>
            <person name="Januszkiewicz K."/>
            <person name="Wedrychowicz H."/>
        </authorList>
    </citation>
    <scope>NUCLEOTIDE SEQUENCE [LARGE SCALE GENOMIC DNA]</scope>
    <source>
        <strain evidence="2 3">IBRC-M 10683</strain>
    </source>
</reference>
<evidence type="ECO:0000313" key="3">
    <source>
        <dbReference type="Proteomes" id="UP000183988"/>
    </source>
</evidence>
<gene>
    <name evidence="2" type="ORF">SAMN05216225_10806</name>
</gene>
<keyword evidence="1" id="KW-0812">Transmembrane</keyword>
<proteinExistence type="predicted"/>
<keyword evidence="1" id="KW-1133">Transmembrane helix</keyword>
<keyword evidence="3" id="KW-1185">Reference proteome</keyword>
<evidence type="ECO:0000256" key="1">
    <source>
        <dbReference type="SAM" id="Phobius"/>
    </source>
</evidence>
<dbReference type="STRING" id="930117.SAMN05216225_10806"/>
<dbReference type="Proteomes" id="UP000183988">
    <property type="component" value="Unassembled WGS sequence"/>
</dbReference>
<name>A0A1M5NHR4_9BACI</name>
<dbReference type="EMBL" id="FQVW01000080">
    <property type="protein sequence ID" value="SHG89007.1"/>
    <property type="molecule type" value="Genomic_DNA"/>
</dbReference>